<feature type="compositionally biased region" description="Basic and acidic residues" evidence="1">
    <location>
        <begin position="93"/>
        <end position="108"/>
    </location>
</feature>
<gene>
    <name evidence="2" type="ORF">SPSK_08763</name>
</gene>
<dbReference type="RefSeq" id="XP_016588231.1">
    <property type="nucleotide sequence ID" value="XM_016735351.1"/>
</dbReference>
<accession>A0A0F2M9R9</accession>
<organism evidence="2 3">
    <name type="scientific">Sporothrix schenckii 1099-18</name>
    <dbReference type="NCBI Taxonomy" id="1397361"/>
    <lineage>
        <taxon>Eukaryota</taxon>
        <taxon>Fungi</taxon>
        <taxon>Dikarya</taxon>
        <taxon>Ascomycota</taxon>
        <taxon>Pezizomycotina</taxon>
        <taxon>Sordariomycetes</taxon>
        <taxon>Sordariomycetidae</taxon>
        <taxon>Ophiostomatales</taxon>
        <taxon>Ophiostomataceae</taxon>
        <taxon>Sporothrix</taxon>
    </lineage>
</organism>
<feature type="compositionally biased region" description="Low complexity" evidence="1">
    <location>
        <begin position="32"/>
        <end position="51"/>
    </location>
</feature>
<feature type="compositionally biased region" description="Polar residues" evidence="1">
    <location>
        <begin position="362"/>
        <end position="376"/>
    </location>
</feature>
<comment type="caution">
    <text evidence="2">The sequence shown here is derived from an EMBL/GenBank/DDBJ whole genome shotgun (WGS) entry which is preliminary data.</text>
</comment>
<feature type="compositionally biased region" description="Basic residues" evidence="1">
    <location>
        <begin position="377"/>
        <end position="389"/>
    </location>
</feature>
<feature type="compositionally biased region" description="Pro residues" evidence="1">
    <location>
        <begin position="292"/>
        <end position="304"/>
    </location>
</feature>
<feature type="compositionally biased region" description="Low complexity" evidence="1">
    <location>
        <begin position="128"/>
        <end position="144"/>
    </location>
</feature>
<protein>
    <submittedName>
        <fullName evidence="2">Uncharacterized protein</fullName>
    </submittedName>
</protein>
<feature type="region of interest" description="Disordered" evidence="1">
    <location>
        <begin position="661"/>
        <end position="691"/>
    </location>
</feature>
<name>A0A0F2M9R9_SPOSC</name>
<dbReference type="AlphaFoldDB" id="A0A0F2M9R9"/>
<feature type="compositionally biased region" description="Polar residues" evidence="1">
    <location>
        <begin position="663"/>
        <end position="672"/>
    </location>
</feature>
<feature type="compositionally biased region" description="Polar residues" evidence="1">
    <location>
        <begin position="264"/>
        <end position="282"/>
    </location>
</feature>
<dbReference type="OrthoDB" id="5226996at2759"/>
<dbReference type="Proteomes" id="UP000033710">
    <property type="component" value="Unassembled WGS sequence"/>
</dbReference>
<dbReference type="KEGG" id="ssck:SPSK_08763"/>
<proteinExistence type="predicted"/>
<feature type="compositionally biased region" description="Basic and acidic residues" evidence="1">
    <location>
        <begin position="551"/>
        <end position="568"/>
    </location>
</feature>
<feature type="region of interest" description="Disordered" evidence="1">
    <location>
        <begin position="264"/>
        <end position="402"/>
    </location>
</feature>
<evidence type="ECO:0000313" key="2">
    <source>
        <dbReference type="EMBL" id="KJR85555.1"/>
    </source>
</evidence>
<feature type="compositionally biased region" description="Low complexity" evidence="1">
    <location>
        <begin position="607"/>
        <end position="624"/>
    </location>
</feature>
<evidence type="ECO:0000313" key="3">
    <source>
        <dbReference type="Proteomes" id="UP000033710"/>
    </source>
</evidence>
<feature type="region of interest" description="Disordered" evidence="1">
    <location>
        <begin position="443"/>
        <end position="638"/>
    </location>
</feature>
<reference evidence="2 3" key="1">
    <citation type="journal article" date="2014" name="BMC Genomics">
        <title>Comparative genomics of the major fungal agents of human and animal Sporotrichosis: Sporothrix schenckii and Sporothrix brasiliensis.</title>
        <authorList>
            <person name="Teixeira M.M."/>
            <person name="de Almeida L.G."/>
            <person name="Kubitschek-Barreira P."/>
            <person name="Alves F.L."/>
            <person name="Kioshima E.S."/>
            <person name="Abadio A.K."/>
            <person name="Fernandes L."/>
            <person name="Derengowski L.S."/>
            <person name="Ferreira K.S."/>
            <person name="Souza R.C."/>
            <person name="Ruiz J.C."/>
            <person name="de Andrade N.C."/>
            <person name="Paes H.C."/>
            <person name="Nicola A.M."/>
            <person name="Albuquerque P."/>
            <person name="Gerber A.L."/>
            <person name="Martins V.P."/>
            <person name="Peconick L.D."/>
            <person name="Neto A.V."/>
            <person name="Chaucanez C.B."/>
            <person name="Silva P.A."/>
            <person name="Cunha O.L."/>
            <person name="de Oliveira F.F."/>
            <person name="dos Santos T.C."/>
            <person name="Barros A.L."/>
            <person name="Soares M.A."/>
            <person name="de Oliveira L.M."/>
            <person name="Marini M.M."/>
            <person name="Villalobos-Duno H."/>
            <person name="Cunha M.M."/>
            <person name="de Hoog S."/>
            <person name="da Silveira J.F."/>
            <person name="Henrissat B."/>
            <person name="Nino-Vega G.A."/>
            <person name="Cisalpino P.S."/>
            <person name="Mora-Montes H.M."/>
            <person name="Almeida S.R."/>
            <person name="Stajich J.E."/>
            <person name="Lopes-Bezerra L.M."/>
            <person name="Vasconcelos A.T."/>
            <person name="Felipe M.S."/>
        </authorList>
    </citation>
    <scope>NUCLEOTIDE SEQUENCE [LARGE SCALE GENOMIC DNA]</scope>
    <source>
        <strain evidence="2 3">1099-18</strain>
    </source>
</reference>
<feature type="compositionally biased region" description="Polar residues" evidence="1">
    <location>
        <begin position="443"/>
        <end position="452"/>
    </location>
</feature>
<evidence type="ECO:0000256" key="1">
    <source>
        <dbReference type="SAM" id="MobiDB-lite"/>
    </source>
</evidence>
<feature type="compositionally biased region" description="Polar residues" evidence="1">
    <location>
        <begin position="14"/>
        <end position="25"/>
    </location>
</feature>
<feature type="region of interest" description="Disordered" evidence="1">
    <location>
        <begin position="1"/>
        <end position="144"/>
    </location>
</feature>
<sequence>MASLTEADVATAPRPSSFSGTSSASYLDEPHLQQLQQLQPQQRPSQQQQRPHTSRFVEGSMNDRASRAPPVSYLGGIGGSNDRGSRTRSRSRGRGDGGREDPYAHREYQTSTRRSLQMARPSLSAFRSSNSATASAGTSASITSTNTADTAVTSSTTASNSSSLRRPRSFLGPIWDGMTKRLHRRTRSTVEADMAKKRELELELQQQHQHQDHMQARGPTPATAILPGDMPSGDRLSPEEVMANYQQLMQSGFFSKRAIPATRQGLTSRGGTSNGTDSNAPISTEVHAACPTCPPPPPPPPPKSAPWINGTPLSPVAPSPAGTATVTLTPRGTKRVRAPADEGEDVDGRHDAAVEKPAGSAVRSSTDVISGSPTRNSPRKISKKLRKAPSIRSTPGQDGSVRSLRSMHNAAAAAAAAAEAEYYETICNQPSFDYSAHDSAASTTRITRSKSGQAPVRVHQALPPLPVSTAAAAATGGDKRIVSKKRKETSRTASSEEERSSFYNHKSAVKPSERRSEAPLETQRKRRSQAAAAVVHQDRQGRTTGDAMILDDDRSRAQKEKRNDDTLRPEPSTYSHRPMEALSPTTTSRGGGLRNGSDNGCAALATLSPSSSQKKQLQQSQPQKQTERPEPPISFHYPQRVRVRRPMQAQVVEVTAAPMLSANARSKPQINGKSLLFREEDTENQVPIWQD</sequence>
<reference evidence="2 3" key="2">
    <citation type="journal article" date="2015" name="Eukaryot. Cell">
        <title>Asexual propagation of a virulent clone complex in a human and feline outbreak of sporotrichosis.</title>
        <authorList>
            <person name="Teixeira Mde M."/>
            <person name="Rodrigues A.M."/>
            <person name="Tsui C.K."/>
            <person name="de Almeida L.G."/>
            <person name="Van Diepeningen A.D."/>
            <person name="van den Ende B.G."/>
            <person name="Fernandes G.F."/>
            <person name="Kano R."/>
            <person name="Hamelin R.C."/>
            <person name="Lopes-Bezerra L.M."/>
            <person name="Vasconcelos A.T."/>
            <person name="de Hoog S."/>
            <person name="de Camargo Z.P."/>
            <person name="Felipe M.S."/>
        </authorList>
    </citation>
    <scope>NUCLEOTIDE SEQUENCE [LARGE SCALE GENOMIC DNA]</scope>
    <source>
        <strain evidence="2 3">1099-18</strain>
    </source>
</reference>
<dbReference type="VEuPathDB" id="FungiDB:SPSK_08763"/>
<dbReference type="EMBL" id="AXCR01000007">
    <property type="protein sequence ID" value="KJR85555.1"/>
    <property type="molecule type" value="Genomic_DNA"/>
</dbReference>
<dbReference type="GeneID" id="27670628"/>